<dbReference type="Pfam" id="PF02386">
    <property type="entry name" value="TrkH"/>
    <property type="match status" value="2"/>
</dbReference>
<dbReference type="AlphaFoldDB" id="A0A2S3GM39"/>
<proteinExistence type="inferred from homology"/>
<feature type="transmembrane region" description="Helical" evidence="8">
    <location>
        <begin position="467"/>
        <end position="489"/>
    </location>
</feature>
<dbReference type="EMBL" id="CM008046">
    <property type="protein sequence ID" value="PAN04279.1"/>
    <property type="molecule type" value="Genomic_DNA"/>
</dbReference>
<evidence type="ECO:0000256" key="7">
    <source>
        <dbReference type="ARBA" id="ARBA00023136"/>
    </source>
</evidence>
<dbReference type="GO" id="GO:0008324">
    <property type="term" value="F:monoatomic cation transmembrane transporter activity"/>
    <property type="evidence" value="ECO:0007669"/>
    <property type="project" value="InterPro"/>
</dbReference>
<evidence type="ECO:0008006" key="10">
    <source>
        <dbReference type="Google" id="ProtNLM"/>
    </source>
</evidence>
<feature type="transmembrane region" description="Helical" evidence="8">
    <location>
        <begin position="334"/>
        <end position="354"/>
    </location>
</feature>
<dbReference type="InterPro" id="IPR003445">
    <property type="entry name" value="Cat_transpt"/>
</dbReference>
<dbReference type="InterPro" id="IPR051143">
    <property type="entry name" value="TrkH_K-transport"/>
</dbReference>
<evidence type="ECO:0000256" key="2">
    <source>
        <dbReference type="ARBA" id="ARBA00010864"/>
    </source>
</evidence>
<evidence type="ECO:0000256" key="5">
    <source>
        <dbReference type="ARBA" id="ARBA00022989"/>
    </source>
</evidence>
<evidence type="ECO:0000313" key="9">
    <source>
        <dbReference type="EMBL" id="PAN04279.1"/>
    </source>
</evidence>
<comment type="similarity">
    <text evidence="2">Belongs to the TrkH potassium transport family. HKT (TC 2.A.38.3) subfamily.</text>
</comment>
<keyword evidence="6" id="KW-0406">Ion transport</keyword>
<evidence type="ECO:0000256" key="1">
    <source>
        <dbReference type="ARBA" id="ARBA00004141"/>
    </source>
</evidence>
<feature type="transmembrane region" description="Helical" evidence="8">
    <location>
        <begin position="203"/>
        <end position="227"/>
    </location>
</feature>
<evidence type="ECO:0000256" key="4">
    <source>
        <dbReference type="ARBA" id="ARBA00022692"/>
    </source>
</evidence>
<keyword evidence="4 8" id="KW-0812">Transmembrane</keyword>
<dbReference type="Proteomes" id="UP000243499">
    <property type="component" value="Chromosome 1"/>
</dbReference>
<feature type="transmembrane region" description="Helical" evidence="8">
    <location>
        <begin position="276"/>
        <end position="300"/>
    </location>
</feature>
<reference evidence="9" key="1">
    <citation type="submission" date="2018-04" db="EMBL/GenBank/DDBJ databases">
        <title>WGS assembly of Panicum hallii.</title>
        <authorList>
            <person name="Lovell J."/>
            <person name="Jenkins J."/>
            <person name="Lowry D."/>
            <person name="Mamidi S."/>
            <person name="Sreedasyam A."/>
            <person name="Weng X."/>
            <person name="Barry K."/>
            <person name="Bonette J."/>
            <person name="Campitelli B."/>
            <person name="Daum C."/>
            <person name="Gordon S."/>
            <person name="Gould B."/>
            <person name="Lipzen A."/>
            <person name="Macqueen A."/>
            <person name="Palacio-Mejia J."/>
            <person name="Plott C."/>
            <person name="Shakirov E."/>
            <person name="Shu S."/>
            <person name="Yoshinaga Y."/>
            <person name="Zane M."/>
            <person name="Rokhsar D."/>
            <person name="Grimwood J."/>
            <person name="Schmutz J."/>
            <person name="Juenger T."/>
        </authorList>
    </citation>
    <scope>NUCLEOTIDE SEQUENCE [LARGE SCALE GENOMIC DNA]</scope>
    <source>
        <strain evidence="9">FIL2</strain>
    </source>
</reference>
<keyword evidence="3" id="KW-0813">Transport</keyword>
<dbReference type="GO" id="GO:0030001">
    <property type="term" value="P:metal ion transport"/>
    <property type="evidence" value="ECO:0007669"/>
    <property type="project" value="UniProtKB-ARBA"/>
</dbReference>
<dbReference type="GO" id="GO:0005886">
    <property type="term" value="C:plasma membrane"/>
    <property type="evidence" value="ECO:0007669"/>
    <property type="project" value="TreeGrafter"/>
</dbReference>
<accession>A0A2S3GM39</accession>
<dbReference type="Gramene" id="PAN04279">
    <property type="protein sequence ID" value="PAN04279"/>
    <property type="gene ID" value="PAHAL_1G054900"/>
</dbReference>
<evidence type="ECO:0000256" key="6">
    <source>
        <dbReference type="ARBA" id="ARBA00023065"/>
    </source>
</evidence>
<evidence type="ECO:0000256" key="3">
    <source>
        <dbReference type="ARBA" id="ARBA00022448"/>
    </source>
</evidence>
<dbReference type="PANTHER" id="PTHR31064:SF31">
    <property type="entry name" value="CATION TRANSPORTER HKT1_3"/>
    <property type="match status" value="1"/>
</dbReference>
<evidence type="ECO:0000256" key="8">
    <source>
        <dbReference type="SAM" id="Phobius"/>
    </source>
</evidence>
<protein>
    <recommendedName>
        <fullName evidence="10">Cation transporter HKT6</fullName>
    </recommendedName>
</protein>
<feature type="transmembrane region" description="Helical" evidence="8">
    <location>
        <begin position="437"/>
        <end position="455"/>
    </location>
</feature>
<feature type="transmembrane region" description="Helical" evidence="8">
    <location>
        <begin position="125"/>
        <end position="145"/>
    </location>
</feature>
<organism evidence="9">
    <name type="scientific">Panicum hallii</name>
    <dbReference type="NCBI Taxonomy" id="206008"/>
    <lineage>
        <taxon>Eukaryota</taxon>
        <taxon>Viridiplantae</taxon>
        <taxon>Streptophyta</taxon>
        <taxon>Embryophyta</taxon>
        <taxon>Tracheophyta</taxon>
        <taxon>Spermatophyta</taxon>
        <taxon>Magnoliopsida</taxon>
        <taxon>Liliopsida</taxon>
        <taxon>Poales</taxon>
        <taxon>Poaceae</taxon>
        <taxon>PACMAD clade</taxon>
        <taxon>Panicoideae</taxon>
        <taxon>Panicodae</taxon>
        <taxon>Paniceae</taxon>
        <taxon>Panicinae</taxon>
        <taxon>Panicum</taxon>
        <taxon>Panicum sect. Panicum</taxon>
    </lineage>
</organism>
<keyword evidence="5 8" id="KW-1133">Transmembrane helix</keyword>
<dbReference type="PANTHER" id="PTHR31064">
    <property type="entry name" value="POTASSIUM TRANSPORT PROTEIN DDB_G0292412-RELATED"/>
    <property type="match status" value="1"/>
</dbReference>
<keyword evidence="7 8" id="KW-0472">Membrane</keyword>
<comment type="subcellular location">
    <subcellularLocation>
        <location evidence="1">Membrane</location>
        <topology evidence="1">Multi-pass membrane protein</topology>
    </subcellularLocation>
</comment>
<dbReference type="GO" id="GO:0098662">
    <property type="term" value="P:inorganic cation transmembrane transport"/>
    <property type="evidence" value="ECO:0007669"/>
    <property type="project" value="UniProtKB-ARBA"/>
</dbReference>
<feature type="transmembrane region" description="Helical" evidence="8">
    <location>
        <begin position="12"/>
        <end position="33"/>
    </location>
</feature>
<sequence>MKGTHHPECHSVILFNICMCLYVGMLPHMHLHISSFQCVLSRDETRTIGYGILATTDNDICFPKNPVSLHHKSVLVIRVERQNLVLKILKPHALRDLDLLFTSVSASTVSSMGTVEMEDFSSTQLWVLTILMLIGSEVFTSMLGLHFMKAKFDTKGSVNKTDHSFYVDVESINSENPGSNSNQGTKVICLEDKDHVEPKTIETLGYALMVYLLVTNLGSSLAIYIYLRLVPDAQEVLKRKGIGYVIFSIFTAISSVGNCGFTPVNENMIIFQKNTILLLLIIPQILSGNTLFAPCLRFMMWSLKKITGKEEYHFILQHPEAVGYKHIMNSKECAYLMATVISFIITQTILFCSLEWNSEALQEMNSYQKIVGALFQSVNARHAGESIVDLSSLSSSVLVLYTTMMYLPGYTSLLPKDDEQHSNVGMKDKRRSVCENWILSQLSYLAIVVVLICITEREAMTTDPLNFNVFSITFEVISAYANVGFSLGYSCQRLLNHNVNCKDASYGFVGRWSDKGKVILIIVMVFGRLKALNMKGGRAWKLR</sequence>
<gene>
    <name evidence="9" type="ORF">PAHAL_1G054900</name>
</gene>
<name>A0A2S3GM39_9POAL</name>
<feature type="transmembrane region" description="Helical" evidence="8">
    <location>
        <begin position="242"/>
        <end position="264"/>
    </location>
</feature>